<dbReference type="EMBL" id="JAMQOT010000001">
    <property type="protein sequence ID" value="MDF9744691.1"/>
    <property type="molecule type" value="Genomic_DNA"/>
</dbReference>
<evidence type="ECO:0000313" key="2">
    <source>
        <dbReference type="Proteomes" id="UP001154061"/>
    </source>
</evidence>
<evidence type="ECO:0000313" key="1">
    <source>
        <dbReference type="EMBL" id="MDF9744691.1"/>
    </source>
</evidence>
<gene>
    <name evidence="1" type="ORF">NDI89_03745</name>
</gene>
<comment type="caution">
    <text evidence="1">The sequence shown here is derived from an EMBL/GenBank/DDBJ whole genome shotgun (WGS) entry which is preliminary data.</text>
</comment>
<organism evidence="1 2">
    <name type="scientific">Natrinema salsiterrestre</name>
    <dbReference type="NCBI Taxonomy" id="2950540"/>
    <lineage>
        <taxon>Archaea</taxon>
        <taxon>Methanobacteriati</taxon>
        <taxon>Methanobacteriota</taxon>
        <taxon>Stenosarchaea group</taxon>
        <taxon>Halobacteria</taxon>
        <taxon>Halobacteriales</taxon>
        <taxon>Natrialbaceae</taxon>
        <taxon>Natrinema</taxon>
    </lineage>
</organism>
<dbReference type="RefSeq" id="WP_277520174.1">
    <property type="nucleotide sequence ID" value="NZ_JAMQOT010000001.1"/>
</dbReference>
<keyword evidence="2" id="KW-1185">Reference proteome</keyword>
<protein>
    <submittedName>
        <fullName evidence="1">Uncharacterized protein</fullName>
    </submittedName>
</protein>
<accession>A0A9Q4Q0T6</accession>
<dbReference type="Proteomes" id="UP001154061">
    <property type="component" value="Unassembled WGS sequence"/>
</dbReference>
<proteinExistence type="predicted"/>
<dbReference type="AlphaFoldDB" id="A0A9Q4Q0T6"/>
<name>A0A9Q4Q0T6_9EURY</name>
<sequence length="307" mass="32487">MKRTRRAALAMITGSSGVLAIETMGFSTAELERDAQVRTAGDANAYLGLTADGVEEGGVLFEGDPRRPPTAFDVINQLTEPIAVTLTVEHFRFRSADGDPVSDDRVIRRESANERLGPGERIADVTVGLDPERDGAGGETVTGTIGIEATGDETTVEAERELALERPEIAVDSARLELTQTGGGVFEHVWSLSSVDTDGAPLERLRFDYGRIETTRALDFTGADGLSASVAIDGSEHAATIDRRTPETLEIALESPVPIDHGTVEIVLRNTGPPASPGGGNRSPSGAVLELECGGASTRVEGVWRRP</sequence>
<reference evidence="1" key="1">
    <citation type="submission" date="2022-06" db="EMBL/GenBank/DDBJ databases">
        <title>Natrinema sp. a new haloarchaeum isolate from saline soil.</title>
        <authorList>
            <person name="Strakova D."/>
            <person name="Galisteo C."/>
            <person name="Sanchez-Porro C."/>
            <person name="Ventosa A."/>
        </authorList>
    </citation>
    <scope>NUCLEOTIDE SEQUENCE</scope>
    <source>
        <strain evidence="1">S1CR25-10</strain>
    </source>
</reference>